<reference evidence="1" key="2">
    <citation type="submission" date="2022-01" db="EMBL/GenBank/DDBJ databases">
        <authorList>
            <person name="Zivanovic Y."/>
            <person name="Moreira D."/>
            <person name="Lopez-Garcia P."/>
        </authorList>
    </citation>
    <scope>NUCLEOTIDE SEQUENCE</scope>
    <source>
        <strain evidence="1">G9</strain>
    </source>
</reference>
<organism evidence="1 2">
    <name type="scientific">Candidatus Synechococcus calcipolaris G9</name>
    <dbReference type="NCBI Taxonomy" id="1497997"/>
    <lineage>
        <taxon>Bacteria</taxon>
        <taxon>Bacillati</taxon>
        <taxon>Cyanobacteriota</taxon>
        <taxon>Cyanophyceae</taxon>
        <taxon>Synechococcales</taxon>
        <taxon>Synechococcaceae</taxon>
        <taxon>Synechococcus</taxon>
    </lineage>
</organism>
<proteinExistence type="predicted"/>
<dbReference type="Proteomes" id="UP001154265">
    <property type="component" value="Unassembled WGS sequence"/>
</dbReference>
<name>A0ABT6EUA1_9SYNE</name>
<evidence type="ECO:0000313" key="2">
    <source>
        <dbReference type="Proteomes" id="UP001154265"/>
    </source>
</evidence>
<dbReference type="EMBL" id="JAKKUT010000001">
    <property type="protein sequence ID" value="MDG2989438.1"/>
    <property type="molecule type" value="Genomic_DNA"/>
</dbReference>
<comment type="caution">
    <text evidence="1">The sequence shown here is derived from an EMBL/GenBank/DDBJ whole genome shotgun (WGS) entry which is preliminary data.</text>
</comment>
<reference evidence="1" key="1">
    <citation type="journal article" date="2022" name="Genome Biol. Evol.">
        <title>A New Gene Family Diagnostic for Intracellular Biomineralization of Amorphous Ca Carbonates by Cyanobacteria.</title>
        <authorList>
            <person name="Benzerara K."/>
            <person name="Duprat E."/>
            <person name="Bitard-Feildel T."/>
            <person name="Caumes G."/>
            <person name="Cassier-Chauvat C."/>
            <person name="Chauvat F."/>
            <person name="Dezi M."/>
            <person name="Diop S.I."/>
            <person name="Gaschignard G."/>
            <person name="Gorgen S."/>
            <person name="Gugger M."/>
            <person name="Lopez-Garcia P."/>
            <person name="Millet M."/>
            <person name="Skouri-Panet F."/>
            <person name="Moreira D."/>
            <person name="Callebaut I."/>
        </authorList>
    </citation>
    <scope>NUCLEOTIDE SEQUENCE</scope>
    <source>
        <strain evidence="1">G9</strain>
    </source>
</reference>
<dbReference type="Pfam" id="PF11832">
    <property type="entry name" value="DUF3352"/>
    <property type="match status" value="1"/>
</dbReference>
<dbReference type="InterPro" id="IPR021787">
    <property type="entry name" value="DUF3352"/>
</dbReference>
<protein>
    <submittedName>
        <fullName evidence="1">DUF3352 domain-containing protein</fullName>
    </submittedName>
</protein>
<gene>
    <name evidence="1" type="ORF">L3556_00610</name>
</gene>
<dbReference type="RefSeq" id="WP_277865362.1">
    <property type="nucleotide sequence ID" value="NZ_JAKKUT010000001.1"/>
</dbReference>
<sequence length="582" mass="63686">MSKIVSLAREDMDMEALFCRFRAAVRGVVLVLILVATLAMGILPPGVAWAASQTDASLGAIAQFIPRQALVALSLAKPVQELPGPLGTPLEQILRDEWQRLGIGELRRVKDWADNEMAIALLPSDTGSEAPTLHGINQGTNLGDRLLWIIKIRRNEAATNFLDRLWQDRQGNGSKSETYQGVRVLSAAGSPRLANPKSLQNGLPVATAQVKDRVVLIATNPQLIKAALASAQSPDASLGMMASYRQAIATLPPNPWGFLYGNLQSLGDPSQLSPRYDRLFLALYQDGKQLLMDMALKGIGETPAEETGANSTIASGLHSDLVQAWPADPGMALMGKALPQAWQDLNAALITYPAGRAQSGESILERAIADLGHQWKIDLVNTIFPLGSQAYALGLWPQAPDSTQLDWLWTSPITPETDSTLATLDTIATDKGFSRDPIPVGSQSFQAWTKLNPDLENTGRLISQVAGVYGQNGETVWLGSSLVTLSEYFDHLAHPGTDKSNPSSSWLKLNQWGVKERDIQGLLYLNWSKSRFLLEHRFPFLKILDTWTMPLGEQLQSIALINQGRQGPFQRARAIIEWEQER</sequence>
<accession>A0ABT6EUA1</accession>
<evidence type="ECO:0000313" key="1">
    <source>
        <dbReference type="EMBL" id="MDG2989438.1"/>
    </source>
</evidence>
<keyword evidence="2" id="KW-1185">Reference proteome</keyword>